<dbReference type="AlphaFoldDB" id="A0A9D5BX49"/>
<dbReference type="GO" id="GO:0015031">
    <property type="term" value="P:protein transport"/>
    <property type="evidence" value="ECO:0007669"/>
    <property type="project" value="UniProtKB-KW"/>
</dbReference>
<gene>
    <name evidence="11" type="ORF">J5N97_030158</name>
</gene>
<keyword evidence="6" id="KW-0333">Golgi apparatus</keyword>
<accession>A0A9D5BX49</accession>
<comment type="caution">
    <text evidence="11">The sequence shown here is derived from an EMBL/GenBank/DDBJ whole genome shotgun (WGS) entry which is preliminary data.</text>
</comment>
<dbReference type="OrthoDB" id="1889309at2759"/>
<name>A0A9D5BX49_9LILI</name>
<evidence type="ECO:0000256" key="6">
    <source>
        <dbReference type="ARBA" id="ARBA00023034"/>
    </source>
</evidence>
<keyword evidence="5 9" id="KW-1133">Transmembrane helix</keyword>
<organism evidence="11 12">
    <name type="scientific">Dioscorea zingiberensis</name>
    <dbReference type="NCBI Taxonomy" id="325984"/>
    <lineage>
        <taxon>Eukaryota</taxon>
        <taxon>Viridiplantae</taxon>
        <taxon>Streptophyta</taxon>
        <taxon>Embryophyta</taxon>
        <taxon>Tracheophyta</taxon>
        <taxon>Spermatophyta</taxon>
        <taxon>Magnoliopsida</taxon>
        <taxon>Liliopsida</taxon>
        <taxon>Dioscoreales</taxon>
        <taxon>Dioscoreaceae</taxon>
        <taxon>Dioscorea</taxon>
    </lineage>
</organism>
<proteinExistence type="inferred from homology"/>
<evidence type="ECO:0000256" key="4">
    <source>
        <dbReference type="ARBA" id="ARBA00022927"/>
    </source>
</evidence>
<dbReference type="PANTHER" id="PTHR34949">
    <property type="entry name" value="OS05G0443700 PROTEIN"/>
    <property type="match status" value="1"/>
</dbReference>
<feature type="domain" description="Syntaxin 6/10/61 N-terminal" evidence="10">
    <location>
        <begin position="13"/>
        <end position="106"/>
    </location>
</feature>
<comment type="subcellular location">
    <subcellularLocation>
        <location evidence="8">Golgi apparatus</location>
        <location evidence="8">trans-Golgi network membrane</location>
        <topology evidence="8">Single-pass type IV membrane protein</topology>
    </subcellularLocation>
</comment>
<dbReference type="Pfam" id="PF09177">
    <property type="entry name" value="STX6_10_61_N"/>
    <property type="match status" value="1"/>
</dbReference>
<evidence type="ECO:0000256" key="9">
    <source>
        <dbReference type="SAM" id="Phobius"/>
    </source>
</evidence>
<evidence type="ECO:0000256" key="5">
    <source>
        <dbReference type="ARBA" id="ARBA00022989"/>
    </source>
</evidence>
<dbReference type="Gene3D" id="1.20.58.90">
    <property type="match status" value="1"/>
</dbReference>
<reference evidence="11" key="1">
    <citation type="submission" date="2021-03" db="EMBL/GenBank/DDBJ databases">
        <authorList>
            <person name="Li Z."/>
            <person name="Yang C."/>
        </authorList>
    </citation>
    <scope>NUCLEOTIDE SEQUENCE</scope>
    <source>
        <strain evidence="11">Dzin_1.0</strain>
        <tissue evidence="11">Leaf</tissue>
    </source>
</reference>
<keyword evidence="12" id="KW-1185">Reference proteome</keyword>
<evidence type="ECO:0000313" key="11">
    <source>
        <dbReference type="EMBL" id="KAJ0962330.1"/>
    </source>
</evidence>
<protein>
    <recommendedName>
        <fullName evidence="10">Syntaxin 6/10/61 N-terminal domain-containing protein</fullName>
    </recommendedName>
</protein>
<dbReference type="SUPFAM" id="SSF47661">
    <property type="entry name" value="t-snare proteins"/>
    <property type="match status" value="1"/>
</dbReference>
<dbReference type="Proteomes" id="UP001085076">
    <property type="component" value="Miscellaneous, Linkage group lg10"/>
</dbReference>
<evidence type="ECO:0000256" key="8">
    <source>
        <dbReference type="ARBA" id="ARBA00037801"/>
    </source>
</evidence>
<keyword evidence="7 9" id="KW-0472">Membrane</keyword>
<dbReference type="InterPro" id="IPR010989">
    <property type="entry name" value="SNARE"/>
</dbReference>
<evidence type="ECO:0000313" key="12">
    <source>
        <dbReference type="Proteomes" id="UP001085076"/>
    </source>
</evidence>
<comment type="similarity">
    <text evidence="1">Belongs to the syntaxin family.</text>
</comment>
<dbReference type="CDD" id="cd21442">
    <property type="entry name" value="SNARE_NTD_STX6-like"/>
    <property type="match status" value="1"/>
</dbReference>
<reference evidence="11" key="2">
    <citation type="journal article" date="2022" name="Hortic Res">
        <title>The genome of Dioscorea zingiberensis sheds light on the biosynthesis, origin and evolution of the medicinally important diosgenin saponins.</title>
        <authorList>
            <person name="Li Y."/>
            <person name="Tan C."/>
            <person name="Li Z."/>
            <person name="Guo J."/>
            <person name="Li S."/>
            <person name="Chen X."/>
            <person name="Wang C."/>
            <person name="Dai X."/>
            <person name="Yang H."/>
            <person name="Song W."/>
            <person name="Hou L."/>
            <person name="Xu J."/>
            <person name="Tong Z."/>
            <person name="Xu A."/>
            <person name="Yuan X."/>
            <person name="Wang W."/>
            <person name="Yang Q."/>
            <person name="Chen L."/>
            <person name="Sun Z."/>
            <person name="Wang K."/>
            <person name="Pan B."/>
            <person name="Chen J."/>
            <person name="Bao Y."/>
            <person name="Liu F."/>
            <person name="Qi X."/>
            <person name="Gang D.R."/>
            <person name="Wen J."/>
            <person name="Li J."/>
        </authorList>
    </citation>
    <scope>NUCLEOTIDE SEQUENCE</scope>
    <source>
        <strain evidence="11">Dzin_1.0</strain>
    </source>
</reference>
<dbReference type="GO" id="GO:0005794">
    <property type="term" value="C:Golgi apparatus"/>
    <property type="evidence" value="ECO:0007669"/>
    <property type="project" value="UniProtKB-SubCell"/>
</dbReference>
<evidence type="ECO:0000256" key="7">
    <source>
        <dbReference type="ARBA" id="ARBA00023136"/>
    </source>
</evidence>
<dbReference type="EMBL" id="JAGGNH010000010">
    <property type="protein sequence ID" value="KAJ0962330.1"/>
    <property type="molecule type" value="Genomic_DNA"/>
</dbReference>
<evidence type="ECO:0000256" key="1">
    <source>
        <dbReference type="ARBA" id="ARBA00009063"/>
    </source>
</evidence>
<keyword evidence="4" id="KW-0653">Protein transport</keyword>
<dbReference type="PANTHER" id="PTHR34949:SF3">
    <property type="entry name" value="OS08G0244100 PROTEIN"/>
    <property type="match status" value="1"/>
</dbReference>
<dbReference type="GO" id="GO:0016020">
    <property type="term" value="C:membrane"/>
    <property type="evidence" value="ECO:0007669"/>
    <property type="project" value="InterPro"/>
</dbReference>
<keyword evidence="3 9" id="KW-0812">Transmembrane</keyword>
<feature type="transmembrane region" description="Helical" evidence="9">
    <location>
        <begin position="336"/>
        <end position="355"/>
    </location>
</feature>
<dbReference type="GO" id="GO:0048193">
    <property type="term" value="P:Golgi vesicle transport"/>
    <property type="evidence" value="ECO:0007669"/>
    <property type="project" value="InterPro"/>
</dbReference>
<dbReference type="FunFam" id="1.20.58.90:FF:000004">
    <property type="entry name" value="Syntaxin 10"/>
    <property type="match status" value="1"/>
</dbReference>
<keyword evidence="2" id="KW-0813">Transport</keyword>
<evidence type="ECO:0000259" key="10">
    <source>
        <dbReference type="Pfam" id="PF09177"/>
    </source>
</evidence>
<dbReference type="InterPro" id="IPR015260">
    <property type="entry name" value="Syntaxin-6/10/61_N"/>
</dbReference>
<sequence>MAGCYSFDQWQKDVFFSAAEEVQESSDVMESLYRMWMRDFSDGHKLEALDELRRELHTALSTAKWQLEEFEKAVSLSHENCSSEENTINRHKQFVAAIRDRISHVEKVLSDSLDEGKQPLRWAQLNEEERDDLAAFLSVAPKALQKTMDNKDANHENRRGFKETLRINKDANYVVEVEANECFRVNQESCGQEELLNGQHTRSISSDMGGWKIVIADEDVERKAVKLIPETHSHSFSHPGLPKYVESIVKSKWLRNSFPRIKNKEFFSWKRGLIGVKEVCRFAQGINNLNERGRRCLSNCVANSKVSNVHQLVGKVGGFQRSIHGSQYNTRFGRSLWVALFFMMAILLIAPIVLYST</sequence>
<evidence type="ECO:0000256" key="2">
    <source>
        <dbReference type="ARBA" id="ARBA00022448"/>
    </source>
</evidence>
<evidence type="ECO:0000256" key="3">
    <source>
        <dbReference type="ARBA" id="ARBA00022692"/>
    </source>
</evidence>